<keyword evidence="2" id="KW-0675">Receptor</keyword>
<dbReference type="InterPro" id="IPR011009">
    <property type="entry name" value="Kinase-like_dom_sf"/>
</dbReference>
<dbReference type="InterPro" id="IPR050122">
    <property type="entry name" value="RTK"/>
</dbReference>
<dbReference type="InterPro" id="IPR020635">
    <property type="entry name" value="Tyr_kinase_cat_dom"/>
</dbReference>
<name>A0AA35R3W0_GEOBA</name>
<dbReference type="GO" id="GO:0005886">
    <property type="term" value="C:plasma membrane"/>
    <property type="evidence" value="ECO:0007669"/>
    <property type="project" value="TreeGrafter"/>
</dbReference>
<dbReference type="SMART" id="SM00219">
    <property type="entry name" value="TyrKc"/>
    <property type="match status" value="1"/>
</dbReference>
<evidence type="ECO:0000259" key="1">
    <source>
        <dbReference type="PROSITE" id="PS50011"/>
    </source>
</evidence>
<protein>
    <submittedName>
        <fullName evidence="2">Hepatocyte growth factor receptor</fullName>
    </submittedName>
</protein>
<dbReference type="PANTHER" id="PTHR24416:SF611">
    <property type="entry name" value="TYROSINE-PROTEIN KINASE TRANSMEMBRANE RECEPTOR ROR"/>
    <property type="match status" value="1"/>
</dbReference>
<dbReference type="SUPFAM" id="SSF49265">
    <property type="entry name" value="Fibronectin type III"/>
    <property type="match status" value="1"/>
</dbReference>
<dbReference type="Gene3D" id="1.10.510.10">
    <property type="entry name" value="Transferase(Phosphotransferase) domain 1"/>
    <property type="match status" value="1"/>
</dbReference>
<dbReference type="SUPFAM" id="SSF56112">
    <property type="entry name" value="Protein kinase-like (PK-like)"/>
    <property type="match status" value="1"/>
</dbReference>
<dbReference type="PANTHER" id="PTHR24416">
    <property type="entry name" value="TYROSINE-PROTEIN KINASE RECEPTOR"/>
    <property type="match status" value="1"/>
</dbReference>
<proteinExistence type="predicted"/>
<organism evidence="2 3">
    <name type="scientific">Geodia barretti</name>
    <name type="common">Barrett's horny sponge</name>
    <dbReference type="NCBI Taxonomy" id="519541"/>
    <lineage>
        <taxon>Eukaryota</taxon>
        <taxon>Metazoa</taxon>
        <taxon>Porifera</taxon>
        <taxon>Demospongiae</taxon>
        <taxon>Heteroscleromorpha</taxon>
        <taxon>Tetractinellida</taxon>
        <taxon>Astrophorina</taxon>
        <taxon>Geodiidae</taxon>
        <taxon>Geodia</taxon>
    </lineage>
</organism>
<dbReference type="GO" id="GO:0005524">
    <property type="term" value="F:ATP binding"/>
    <property type="evidence" value="ECO:0007669"/>
    <property type="project" value="InterPro"/>
</dbReference>
<dbReference type="AlphaFoldDB" id="A0AA35R3W0"/>
<dbReference type="EMBL" id="CASHTH010000515">
    <property type="protein sequence ID" value="CAI8003303.1"/>
    <property type="molecule type" value="Genomic_DNA"/>
</dbReference>
<dbReference type="GO" id="GO:0004714">
    <property type="term" value="F:transmembrane receptor protein tyrosine kinase activity"/>
    <property type="evidence" value="ECO:0007669"/>
    <property type="project" value="TreeGrafter"/>
</dbReference>
<sequence length="340" mass="36906">MATYSPTGSDIRATKQEISQETCSVGLSEEFSEKPSFNLTQLIGDSFYCIQVSGRTGAGFGNISTIVVKLPVGPPPVDVIDPVEEPEVVPQPVVDPITGDDGISDTSARVSFSLPSEINSNGPVDRALIYVQRMPSSSQAIGTWYESSQLTQEWPQYAALSVNITPNSQGRKRQEGDIEVSFTIGNSMTCGPTDTVCNGPLNPSADYGVRYTLFSGDQLQEFPFFPGAQFTTGESGLVYRGYINYGSMKALVAIKTCKGSSDIKRLMKEVSAMFSFKHPNVMSLTGVCFDKGVPLVIMPFMRNGTVLEYVESASKVGLDICLQISKGMTYLAQQKFVHRD</sequence>
<evidence type="ECO:0000313" key="2">
    <source>
        <dbReference type="EMBL" id="CAI8003303.1"/>
    </source>
</evidence>
<dbReference type="InterPro" id="IPR000719">
    <property type="entry name" value="Prot_kinase_dom"/>
</dbReference>
<comment type="caution">
    <text evidence="2">The sequence shown here is derived from an EMBL/GenBank/DDBJ whole genome shotgun (WGS) entry which is preliminary data.</text>
</comment>
<feature type="non-terminal residue" evidence="2">
    <location>
        <position position="1"/>
    </location>
</feature>
<feature type="domain" description="Protein kinase" evidence="1">
    <location>
        <begin position="224"/>
        <end position="340"/>
    </location>
</feature>
<evidence type="ECO:0000313" key="3">
    <source>
        <dbReference type="Proteomes" id="UP001174909"/>
    </source>
</evidence>
<dbReference type="InterPro" id="IPR036116">
    <property type="entry name" value="FN3_sf"/>
</dbReference>
<dbReference type="GO" id="GO:0043235">
    <property type="term" value="C:receptor complex"/>
    <property type="evidence" value="ECO:0007669"/>
    <property type="project" value="TreeGrafter"/>
</dbReference>
<reference evidence="2" key="1">
    <citation type="submission" date="2023-03" db="EMBL/GenBank/DDBJ databases">
        <authorList>
            <person name="Steffen K."/>
            <person name="Cardenas P."/>
        </authorList>
    </citation>
    <scope>NUCLEOTIDE SEQUENCE</scope>
</reference>
<dbReference type="Proteomes" id="UP001174909">
    <property type="component" value="Unassembled WGS sequence"/>
</dbReference>
<dbReference type="InterPro" id="IPR001245">
    <property type="entry name" value="Ser-Thr/Tyr_kinase_cat_dom"/>
</dbReference>
<accession>A0AA35R3W0</accession>
<keyword evidence="3" id="KW-1185">Reference proteome</keyword>
<dbReference type="Pfam" id="PF07714">
    <property type="entry name" value="PK_Tyr_Ser-Thr"/>
    <property type="match status" value="1"/>
</dbReference>
<dbReference type="GO" id="GO:0007169">
    <property type="term" value="P:cell surface receptor protein tyrosine kinase signaling pathway"/>
    <property type="evidence" value="ECO:0007669"/>
    <property type="project" value="TreeGrafter"/>
</dbReference>
<gene>
    <name evidence="2" type="ORF">GBAR_LOCUS3611</name>
</gene>
<dbReference type="PROSITE" id="PS50011">
    <property type="entry name" value="PROTEIN_KINASE_DOM"/>
    <property type="match status" value="1"/>
</dbReference>